<dbReference type="PROSITE" id="PS01124">
    <property type="entry name" value="HTH_ARAC_FAMILY_2"/>
    <property type="match status" value="1"/>
</dbReference>
<evidence type="ECO:0000256" key="2">
    <source>
        <dbReference type="ARBA" id="ARBA00023125"/>
    </source>
</evidence>
<dbReference type="Proteomes" id="UP000251313">
    <property type="component" value="Unassembled WGS sequence"/>
</dbReference>
<dbReference type="InterPro" id="IPR011051">
    <property type="entry name" value="RmlC_Cupin_sf"/>
</dbReference>
<feature type="domain" description="HTH araC/xylS-type" evidence="4">
    <location>
        <begin position="213"/>
        <end position="314"/>
    </location>
</feature>
<dbReference type="GO" id="GO:0043565">
    <property type="term" value="F:sequence-specific DNA binding"/>
    <property type="evidence" value="ECO:0007669"/>
    <property type="project" value="InterPro"/>
</dbReference>
<dbReference type="PANTHER" id="PTHR46796:SF7">
    <property type="entry name" value="ARAC FAMILY TRANSCRIPTIONAL REGULATOR"/>
    <property type="match status" value="1"/>
</dbReference>
<keyword evidence="2" id="KW-0238">DNA-binding</keyword>
<evidence type="ECO:0000313" key="5">
    <source>
        <dbReference type="EMBL" id="SQA65226.1"/>
    </source>
</evidence>
<accession>A0AB38G299</accession>
<dbReference type="GO" id="GO:0003700">
    <property type="term" value="F:DNA-binding transcription factor activity"/>
    <property type="evidence" value="ECO:0007669"/>
    <property type="project" value="InterPro"/>
</dbReference>
<dbReference type="Gene3D" id="1.10.10.60">
    <property type="entry name" value="Homeodomain-like"/>
    <property type="match status" value="2"/>
</dbReference>
<dbReference type="InterPro" id="IPR009057">
    <property type="entry name" value="Homeodomain-like_sf"/>
</dbReference>
<dbReference type="InterPro" id="IPR018062">
    <property type="entry name" value="HTH_AraC-typ_CS"/>
</dbReference>
<dbReference type="PROSITE" id="PS00041">
    <property type="entry name" value="HTH_ARAC_FAMILY_1"/>
    <property type="match status" value="1"/>
</dbReference>
<comment type="caution">
    <text evidence="5">The sequence shown here is derived from an EMBL/GenBank/DDBJ whole genome shotgun (WGS) entry which is preliminary data.</text>
</comment>
<dbReference type="EMBL" id="UAVL01000020">
    <property type="protein sequence ID" value="SQA65226.1"/>
    <property type="molecule type" value="Genomic_DNA"/>
</dbReference>
<dbReference type="SMART" id="SM00342">
    <property type="entry name" value="HTH_ARAC"/>
    <property type="match status" value="1"/>
</dbReference>
<keyword evidence="3" id="KW-0804">Transcription</keyword>
<dbReference type="SUPFAM" id="SSF51182">
    <property type="entry name" value="RmlC-like cupins"/>
    <property type="match status" value="1"/>
</dbReference>
<sequence>MSAHHHPDLISELLRGMRLSGVKYRRIEVSPPFGVGFEQAPGRAQFHFVSRGPVLLRIAGGKTWMLNTGDALFIPNGDSHMLLSDAEASVTPISACPSEPICSSVCAIRQCGTETDATDNAVIFSGCMDFELGGMQPLVRAMPEVMLVSSLLSTWPEIHPLLAAMERESLTRQVGFAGILARLADVVAALIVRGWVESGCGSATGWVQVLRDPKLSRAIYAMHQQPGVNWSVETLAREAGTSRSVFAERFLAATGSTPARYLSELRMRLAVQYISQEQQPIETVALQLGYSSVAAFSRAFKRIVGQPPGAMREAVRSNI</sequence>
<organism evidence="5 6">
    <name type="scientific">Yokenella regensburgei</name>
    <dbReference type="NCBI Taxonomy" id="158877"/>
    <lineage>
        <taxon>Bacteria</taxon>
        <taxon>Pseudomonadati</taxon>
        <taxon>Pseudomonadota</taxon>
        <taxon>Gammaproteobacteria</taxon>
        <taxon>Enterobacterales</taxon>
        <taxon>Enterobacteriaceae</taxon>
        <taxon>Yokenella</taxon>
    </lineage>
</organism>
<dbReference type="Pfam" id="PF12852">
    <property type="entry name" value="Cupin_6"/>
    <property type="match status" value="1"/>
</dbReference>
<gene>
    <name evidence="5" type="primary">soxS_5</name>
    <name evidence="5" type="ORF">NCTC11967_04254</name>
</gene>
<proteinExistence type="predicted"/>
<reference evidence="5 6" key="1">
    <citation type="submission" date="2018-06" db="EMBL/GenBank/DDBJ databases">
        <authorList>
            <consortium name="Pathogen Informatics"/>
            <person name="Doyle S."/>
        </authorList>
    </citation>
    <scope>NUCLEOTIDE SEQUENCE [LARGE SCALE GENOMIC DNA]</scope>
    <source>
        <strain evidence="5 6">NCTC11967</strain>
    </source>
</reference>
<evidence type="ECO:0000256" key="3">
    <source>
        <dbReference type="ARBA" id="ARBA00023163"/>
    </source>
</evidence>
<dbReference type="InterPro" id="IPR050204">
    <property type="entry name" value="AraC_XylS_family_regulators"/>
</dbReference>
<dbReference type="Pfam" id="PF12833">
    <property type="entry name" value="HTH_18"/>
    <property type="match status" value="1"/>
</dbReference>
<dbReference type="InterPro" id="IPR032783">
    <property type="entry name" value="AraC_lig"/>
</dbReference>
<dbReference type="AlphaFoldDB" id="A0AB38G299"/>
<dbReference type="InterPro" id="IPR018060">
    <property type="entry name" value="HTH_AraC"/>
</dbReference>
<protein>
    <submittedName>
        <fullName evidence="5">Regulatory protein soxS</fullName>
    </submittedName>
</protein>
<evidence type="ECO:0000256" key="1">
    <source>
        <dbReference type="ARBA" id="ARBA00023015"/>
    </source>
</evidence>
<evidence type="ECO:0000313" key="6">
    <source>
        <dbReference type="Proteomes" id="UP000251313"/>
    </source>
</evidence>
<dbReference type="SUPFAM" id="SSF46689">
    <property type="entry name" value="Homeodomain-like"/>
    <property type="match status" value="2"/>
</dbReference>
<keyword evidence="1" id="KW-0805">Transcription regulation</keyword>
<dbReference type="PANTHER" id="PTHR46796">
    <property type="entry name" value="HTH-TYPE TRANSCRIPTIONAL ACTIVATOR RHAS-RELATED"/>
    <property type="match status" value="1"/>
</dbReference>
<evidence type="ECO:0000259" key="4">
    <source>
        <dbReference type="PROSITE" id="PS01124"/>
    </source>
</evidence>
<name>A0AB38G299_9ENTR</name>
<dbReference type="RefSeq" id="WP_038256908.1">
    <property type="nucleotide sequence ID" value="NZ_UAVL01000020.1"/>
</dbReference>